<dbReference type="GO" id="GO:0005737">
    <property type="term" value="C:cytoplasm"/>
    <property type="evidence" value="ECO:0007669"/>
    <property type="project" value="TreeGrafter"/>
</dbReference>
<evidence type="ECO:0000256" key="4">
    <source>
        <dbReference type="PIRSR" id="PIRSR036492-1"/>
    </source>
</evidence>
<dbReference type="EMBL" id="KV453843">
    <property type="protein sequence ID" value="ODV88774.1"/>
    <property type="molecule type" value="Genomic_DNA"/>
</dbReference>
<dbReference type="Pfam" id="PF00171">
    <property type="entry name" value="Aldedh"/>
    <property type="match status" value="1"/>
</dbReference>
<evidence type="ECO:0000313" key="9">
    <source>
        <dbReference type="EMBL" id="ODV88774.1"/>
    </source>
</evidence>
<protein>
    <recommendedName>
        <fullName evidence="3">Aldehyde dehydrogenase</fullName>
    </recommendedName>
</protein>
<gene>
    <name evidence="9" type="ORF">CANCADRAFT_128575</name>
</gene>
<dbReference type="InterPro" id="IPR012394">
    <property type="entry name" value="Aldehyde_DH_NAD(P)"/>
</dbReference>
<evidence type="ECO:0000256" key="7">
    <source>
        <dbReference type="SAM" id="Phobius"/>
    </source>
</evidence>
<evidence type="ECO:0000256" key="6">
    <source>
        <dbReference type="RuleBase" id="RU003345"/>
    </source>
</evidence>
<organism evidence="9 10">
    <name type="scientific">Tortispora caseinolytica NRRL Y-17796</name>
    <dbReference type="NCBI Taxonomy" id="767744"/>
    <lineage>
        <taxon>Eukaryota</taxon>
        <taxon>Fungi</taxon>
        <taxon>Dikarya</taxon>
        <taxon>Ascomycota</taxon>
        <taxon>Saccharomycotina</taxon>
        <taxon>Trigonopsidomycetes</taxon>
        <taxon>Trigonopsidales</taxon>
        <taxon>Trigonopsidaceae</taxon>
        <taxon>Tortispora</taxon>
    </lineage>
</organism>
<feature type="domain" description="Aldehyde dehydrogenase" evidence="8">
    <location>
        <begin position="13"/>
        <end position="434"/>
    </location>
</feature>
<dbReference type="Proteomes" id="UP000095023">
    <property type="component" value="Unassembled WGS sequence"/>
</dbReference>
<dbReference type="PANTHER" id="PTHR43570:SF16">
    <property type="entry name" value="ALDEHYDE DEHYDROGENASE TYPE III, ISOFORM Q"/>
    <property type="match status" value="1"/>
</dbReference>
<keyword evidence="7" id="KW-0472">Membrane</keyword>
<evidence type="ECO:0000313" key="10">
    <source>
        <dbReference type="Proteomes" id="UP000095023"/>
    </source>
</evidence>
<feature type="active site" evidence="4 5">
    <location>
        <position position="217"/>
    </location>
</feature>
<dbReference type="PROSITE" id="PS00687">
    <property type="entry name" value="ALDEHYDE_DEHYDR_GLU"/>
    <property type="match status" value="1"/>
</dbReference>
<dbReference type="InterPro" id="IPR029510">
    <property type="entry name" value="Ald_DH_CS_GLU"/>
</dbReference>
<dbReference type="InterPro" id="IPR016162">
    <property type="entry name" value="Ald_DH_N"/>
</dbReference>
<evidence type="ECO:0000256" key="2">
    <source>
        <dbReference type="ARBA" id="ARBA00023002"/>
    </source>
</evidence>
<keyword evidence="2 3" id="KW-0560">Oxidoreductase</keyword>
<dbReference type="PANTHER" id="PTHR43570">
    <property type="entry name" value="ALDEHYDE DEHYDROGENASE"/>
    <property type="match status" value="1"/>
</dbReference>
<dbReference type="AlphaFoldDB" id="A0A1E4TAK0"/>
<proteinExistence type="inferred from homology"/>
<keyword evidence="7" id="KW-1133">Transmembrane helix</keyword>
<keyword evidence="10" id="KW-1185">Reference proteome</keyword>
<dbReference type="GO" id="GO:0004029">
    <property type="term" value="F:aldehyde dehydrogenase (NAD+) activity"/>
    <property type="evidence" value="ECO:0007669"/>
    <property type="project" value="TreeGrafter"/>
</dbReference>
<evidence type="ECO:0000259" key="8">
    <source>
        <dbReference type="Pfam" id="PF00171"/>
    </source>
</evidence>
<name>A0A1E4TAK0_9ASCO</name>
<accession>A0A1E4TAK0</accession>
<dbReference type="InterPro" id="IPR016163">
    <property type="entry name" value="Ald_DH_C"/>
</dbReference>
<keyword evidence="7" id="KW-0812">Transmembrane</keyword>
<dbReference type="Gene3D" id="3.40.605.10">
    <property type="entry name" value="Aldehyde Dehydrogenase, Chain A, domain 1"/>
    <property type="match status" value="1"/>
</dbReference>
<evidence type="ECO:0000256" key="3">
    <source>
        <dbReference type="PIRNR" id="PIRNR036492"/>
    </source>
</evidence>
<dbReference type="OrthoDB" id="440325at2759"/>
<evidence type="ECO:0000256" key="5">
    <source>
        <dbReference type="PROSITE-ProRule" id="PRU10007"/>
    </source>
</evidence>
<dbReference type="PIRSF" id="PIRSF036492">
    <property type="entry name" value="ALDH"/>
    <property type="match status" value="1"/>
</dbReference>
<reference evidence="10" key="1">
    <citation type="submission" date="2016-02" db="EMBL/GenBank/DDBJ databases">
        <title>Comparative genomics of biotechnologically important yeasts.</title>
        <authorList>
            <consortium name="DOE Joint Genome Institute"/>
            <person name="Riley R."/>
            <person name="Haridas S."/>
            <person name="Wolfe K.H."/>
            <person name="Lopes M.R."/>
            <person name="Hittinger C.T."/>
            <person name="Goker M."/>
            <person name="Salamov A."/>
            <person name="Wisecaver J."/>
            <person name="Long T.M."/>
            <person name="Aerts A.L."/>
            <person name="Barry K."/>
            <person name="Choi C."/>
            <person name="Clum A."/>
            <person name="Coughlan A.Y."/>
            <person name="Deshpande S."/>
            <person name="Douglass A.P."/>
            <person name="Hanson S.J."/>
            <person name="Klenk H.-P."/>
            <person name="Labutti K."/>
            <person name="Lapidus A."/>
            <person name="Lindquist E."/>
            <person name="Lipzen A."/>
            <person name="Meier-Kolthoff J.P."/>
            <person name="Ohm R.A."/>
            <person name="Otillar R.P."/>
            <person name="Pangilinan J."/>
            <person name="Peng Y."/>
            <person name="Rokas A."/>
            <person name="Rosa C.A."/>
            <person name="Scheuner C."/>
            <person name="Sibirny A.A."/>
            <person name="Slot J.C."/>
            <person name="Stielow J.B."/>
            <person name="Sun H."/>
            <person name="Kurtzman C.P."/>
            <person name="Blackwell M."/>
            <person name="Jeffries T.W."/>
            <person name="Grigoriev I.V."/>
        </authorList>
    </citation>
    <scope>NUCLEOTIDE SEQUENCE [LARGE SCALE GENOMIC DNA]</scope>
    <source>
        <strain evidence="10">NRRL Y-17796</strain>
    </source>
</reference>
<feature type="transmembrane region" description="Helical" evidence="7">
    <location>
        <begin position="483"/>
        <end position="505"/>
    </location>
</feature>
<dbReference type="GO" id="GO:0006081">
    <property type="term" value="P:aldehyde metabolic process"/>
    <property type="evidence" value="ECO:0007669"/>
    <property type="project" value="InterPro"/>
</dbReference>
<comment type="similarity">
    <text evidence="1 3 6">Belongs to the aldehyde dehydrogenase family.</text>
</comment>
<feature type="active site" evidence="4">
    <location>
        <position position="251"/>
    </location>
</feature>
<evidence type="ECO:0000256" key="1">
    <source>
        <dbReference type="ARBA" id="ARBA00009986"/>
    </source>
</evidence>
<dbReference type="InterPro" id="IPR016161">
    <property type="entry name" value="Ald_DH/histidinol_DH"/>
</dbReference>
<dbReference type="Gene3D" id="3.40.309.10">
    <property type="entry name" value="Aldehyde Dehydrogenase, Chain A, domain 2"/>
    <property type="match status" value="1"/>
</dbReference>
<dbReference type="InterPro" id="IPR015590">
    <property type="entry name" value="Aldehyde_DH_dom"/>
</dbReference>
<dbReference type="SUPFAM" id="SSF53720">
    <property type="entry name" value="ALDH-like"/>
    <property type="match status" value="1"/>
</dbReference>
<sequence length="507" mass="54936">MAPDTPVSAIPGIAAKAREEFNAGRTRDVEFRKQMLRDLYYLLYDNIDEICDAVKKDLGKGKLEAGFTEISGALEEIQVLIANVAKWTKPKTPPGVPFKYKILMPRTHLEPLGTVLVLTPWNYPVFLTVATVAAAIAAGDTVVVKMSELAPYSANVLASLASKYLDPNVFQFVLGGLEQAKALNAQKFDLITYTGNGAVAKSILRAAAENLTPVHLELGGKNPAIITETSDLAASARNVAWSKSMNSGQTCTSIDYVLVHESVVNQFVDLFKAAIDSYFPDGQLNTPEYAHIINERHFDRVLNLINDTKGEVKVGGKSNRDTLQIESTLVLNPSLDDPILGEEIFGSAVPVLTYKSLEEAVLTTLKIDDHPLGYYLFTGTTADFDFVQKRTRSGALVKNASVIQAAIPAVPFGGVGSSGDRPYHGLSSLEVFSYSRTTVKAPSKAYLLLDTLFHPVTPRKLTILKLMMPGDSYPRKGRVKSSMFSQLAVVAAALALVGGLATKLLQK</sequence>